<evidence type="ECO:0000313" key="4">
    <source>
        <dbReference type="Proteomes" id="UP000054516"/>
    </source>
</evidence>
<keyword evidence="2" id="KW-0812">Transmembrane</keyword>
<feature type="compositionally biased region" description="Pro residues" evidence="1">
    <location>
        <begin position="26"/>
        <end position="44"/>
    </location>
</feature>
<keyword evidence="4" id="KW-1185">Reference proteome</keyword>
<feature type="region of interest" description="Disordered" evidence="1">
    <location>
        <begin position="127"/>
        <end position="180"/>
    </location>
</feature>
<keyword evidence="2" id="KW-0472">Membrane</keyword>
<accession>A0A1W2TU38</accession>
<name>A0A1W2TU38_ROSNE</name>
<dbReference type="EMBL" id="DF977511">
    <property type="protein sequence ID" value="GAP92116.1"/>
    <property type="molecule type" value="Genomic_DNA"/>
</dbReference>
<feature type="compositionally biased region" description="Polar residues" evidence="1">
    <location>
        <begin position="45"/>
        <end position="59"/>
    </location>
</feature>
<evidence type="ECO:0000256" key="2">
    <source>
        <dbReference type="SAM" id="Phobius"/>
    </source>
</evidence>
<feature type="region of interest" description="Disordered" evidence="1">
    <location>
        <begin position="1"/>
        <end position="59"/>
    </location>
</feature>
<feature type="transmembrane region" description="Helical" evidence="2">
    <location>
        <begin position="104"/>
        <end position="128"/>
    </location>
</feature>
<dbReference type="OMA" id="ACATYNI"/>
<protein>
    <submittedName>
        <fullName evidence="3">Putative membrane protein insertase</fullName>
    </submittedName>
</protein>
<evidence type="ECO:0000256" key="1">
    <source>
        <dbReference type="SAM" id="MobiDB-lite"/>
    </source>
</evidence>
<feature type="compositionally biased region" description="Low complexity" evidence="1">
    <location>
        <begin position="134"/>
        <end position="173"/>
    </location>
</feature>
<feature type="region of interest" description="Disordered" evidence="1">
    <location>
        <begin position="69"/>
        <end position="88"/>
    </location>
</feature>
<proteinExistence type="predicted"/>
<evidence type="ECO:0000313" key="3">
    <source>
        <dbReference type="EMBL" id="GAP92116.1"/>
    </source>
</evidence>
<reference evidence="3" key="1">
    <citation type="submission" date="2016-03" db="EMBL/GenBank/DDBJ databases">
        <title>Draft genome sequence of Rosellinia necatrix.</title>
        <authorList>
            <person name="Kanematsu S."/>
        </authorList>
    </citation>
    <scope>NUCLEOTIDE SEQUENCE [LARGE SCALE GENOMIC DNA]</scope>
    <source>
        <strain evidence="3">W97</strain>
    </source>
</reference>
<dbReference type="STRING" id="77044.A0A1W2TU38"/>
<feature type="compositionally biased region" description="Polar residues" evidence="1">
    <location>
        <begin position="1"/>
        <end position="12"/>
    </location>
</feature>
<dbReference type="Proteomes" id="UP000054516">
    <property type="component" value="Unassembled WGS sequence"/>
</dbReference>
<keyword evidence="2" id="KW-1133">Transmembrane helix</keyword>
<organism evidence="3">
    <name type="scientific">Rosellinia necatrix</name>
    <name type="common">White root-rot fungus</name>
    <dbReference type="NCBI Taxonomy" id="77044"/>
    <lineage>
        <taxon>Eukaryota</taxon>
        <taxon>Fungi</taxon>
        <taxon>Dikarya</taxon>
        <taxon>Ascomycota</taxon>
        <taxon>Pezizomycotina</taxon>
        <taxon>Sordariomycetes</taxon>
        <taxon>Xylariomycetidae</taxon>
        <taxon>Xylariales</taxon>
        <taxon>Xylariaceae</taxon>
        <taxon>Rosellinia</taxon>
    </lineage>
</organism>
<dbReference type="OrthoDB" id="4826557at2759"/>
<sequence>MGSMNPRYSQQAGLEVVPPETGLYPLPTPTPLYPAPVEPLPDTPSPNQLSPNEASPNDAFTNQLASKEQITSAEPGGNQQTPAQIESQAATDGKRRILGLSVPVFWALIVTLFVILAAGIGGGVGGGLSAQQKSSAGSDTSSGGSNNNNNNNNNNGGGTASSTAPSPTTSSTTDTLVPTDGCPGINSVGYTPYSADGQPIPLQAGDAPQQFQEQCWTNWANTASTHDILRTYTPTLENCITVCAEYNKAYLTNLKNNNGVAGGPCVAVTIVKEHAGFCYLKNGTGTNNTMGNPGGYSSAILLTDVNSLLST</sequence>
<dbReference type="AlphaFoldDB" id="A0A1W2TU38"/>
<gene>
    <name evidence="3" type="ORF">SAMD00023353_6600130</name>
</gene>